<protein>
    <submittedName>
        <fullName evidence="1">Uncharacterized protein</fullName>
    </submittedName>
</protein>
<accession>A0A8S5PEB0</accession>
<name>A0A8S5PEB0_9CAUD</name>
<reference evidence="1" key="1">
    <citation type="journal article" date="2021" name="Proc. Natl. Acad. Sci. U.S.A.">
        <title>A Catalog of Tens of Thousands of Viruses from Human Metagenomes Reveals Hidden Associations with Chronic Diseases.</title>
        <authorList>
            <person name="Tisza M.J."/>
            <person name="Buck C.B."/>
        </authorList>
    </citation>
    <scope>NUCLEOTIDE SEQUENCE</scope>
    <source>
        <strain evidence="1">Ctorp6</strain>
    </source>
</reference>
<dbReference type="EMBL" id="BK015394">
    <property type="protein sequence ID" value="DAE04787.1"/>
    <property type="molecule type" value="Genomic_DNA"/>
</dbReference>
<sequence length="99" mass="11360">MLDVNAYLERTEEVKLPDKILHVYEPTHNMYLAALQHEDADEMNDYIVYQVDAVTAMLSRNKEGIKVKKSDIEVLPRSFVVAVYQALMMICNEALSDPN</sequence>
<evidence type="ECO:0000313" key="1">
    <source>
        <dbReference type="EMBL" id="DAE04787.1"/>
    </source>
</evidence>
<organism evidence="1">
    <name type="scientific">Siphoviridae sp. ctorp6</name>
    <dbReference type="NCBI Taxonomy" id="2825673"/>
    <lineage>
        <taxon>Viruses</taxon>
        <taxon>Duplodnaviria</taxon>
        <taxon>Heunggongvirae</taxon>
        <taxon>Uroviricota</taxon>
        <taxon>Caudoviricetes</taxon>
    </lineage>
</organism>
<proteinExistence type="predicted"/>